<organism evidence="2">
    <name type="scientific">Mesocestoides corti</name>
    <name type="common">Flatworm</name>
    <dbReference type="NCBI Taxonomy" id="53468"/>
    <lineage>
        <taxon>Eukaryota</taxon>
        <taxon>Metazoa</taxon>
        <taxon>Spiralia</taxon>
        <taxon>Lophotrochozoa</taxon>
        <taxon>Platyhelminthes</taxon>
        <taxon>Cestoda</taxon>
        <taxon>Eucestoda</taxon>
        <taxon>Cyclophyllidea</taxon>
        <taxon>Mesocestoididae</taxon>
        <taxon>Mesocestoides</taxon>
    </lineage>
</organism>
<name>A0A5K3G5E3_MESCO</name>
<sequence length="333" mass="36738">MDTCLLEFLWKMVTGALNCPSPPPPPTPPRLVQSRPHLKMRSMRNTHSHFDVVRVIALPRSLPPHRLLRVCVSVEDVAGRGTAFELISGVPEQFLCEDCMNGRAPRYGEIVWARLPPRLHHKVASRLHELTTSLALLQHAFPPLDTVDALLGMRWWPGEILHSRSLCPAEVAEVATEHSDYYDLAKHSSRLGFFPVRLFGLYTATPFNGIDPKHVPAGEEGKKSFPVCLWTTRSRVFPYEEGDDDRDTSSNSDADTDASSSSSPSSSFSASGQVSFSIPDNWTVTQSTHHLSVICVTTEKESLLASFTSGNRCAIRSCCAPFTSPGFPMPLGV</sequence>
<feature type="compositionally biased region" description="Low complexity" evidence="1">
    <location>
        <begin position="249"/>
        <end position="269"/>
    </location>
</feature>
<proteinExistence type="predicted"/>
<feature type="region of interest" description="Disordered" evidence="1">
    <location>
        <begin position="239"/>
        <end position="269"/>
    </location>
</feature>
<accession>A0A5K3G5E3</accession>
<dbReference type="AlphaFoldDB" id="A0A5K3G5E3"/>
<protein>
    <submittedName>
        <fullName evidence="2">PWWP domain-containing protein</fullName>
    </submittedName>
</protein>
<evidence type="ECO:0000256" key="1">
    <source>
        <dbReference type="SAM" id="MobiDB-lite"/>
    </source>
</evidence>
<dbReference type="WBParaSite" id="MCU_013477-RA">
    <property type="protein sequence ID" value="MCU_013477-RA"/>
    <property type="gene ID" value="MCU_013477"/>
</dbReference>
<reference evidence="2" key="1">
    <citation type="submission" date="2019-11" db="UniProtKB">
        <authorList>
            <consortium name="WormBaseParasite"/>
        </authorList>
    </citation>
    <scope>IDENTIFICATION</scope>
</reference>
<evidence type="ECO:0000313" key="2">
    <source>
        <dbReference type="WBParaSite" id="MCU_013477-RA"/>
    </source>
</evidence>